<name>A0A9N7UAU6_PLEPL</name>
<gene>
    <name evidence="2" type="ORF">PLEPLA_LOCUS16239</name>
</gene>
<keyword evidence="3" id="KW-1185">Reference proteome</keyword>
<evidence type="ECO:0000313" key="2">
    <source>
        <dbReference type="EMBL" id="CAB1428273.1"/>
    </source>
</evidence>
<comment type="caution">
    <text evidence="2">The sequence shown here is derived from an EMBL/GenBank/DDBJ whole genome shotgun (WGS) entry which is preliminary data.</text>
</comment>
<sequence length="114" mass="12782">MREPWRAGRQAVQRLTSDPSGKECGSSFIQDRNQRHPGGERQGNTAWFGPGMCDVVSEGKCRDKKKTSRIIRDFGLPPCYCLIFSPSCELSDAFFSHKTPTTSHVEPVRQGSHK</sequence>
<feature type="region of interest" description="Disordered" evidence="1">
    <location>
        <begin position="1"/>
        <end position="47"/>
    </location>
</feature>
<proteinExistence type="predicted"/>
<evidence type="ECO:0000313" key="3">
    <source>
        <dbReference type="Proteomes" id="UP001153269"/>
    </source>
</evidence>
<protein>
    <submittedName>
        <fullName evidence="2">Uncharacterized protein</fullName>
    </submittedName>
</protein>
<dbReference type="AlphaFoldDB" id="A0A9N7UAU6"/>
<organism evidence="2 3">
    <name type="scientific">Pleuronectes platessa</name>
    <name type="common">European plaice</name>
    <dbReference type="NCBI Taxonomy" id="8262"/>
    <lineage>
        <taxon>Eukaryota</taxon>
        <taxon>Metazoa</taxon>
        <taxon>Chordata</taxon>
        <taxon>Craniata</taxon>
        <taxon>Vertebrata</taxon>
        <taxon>Euteleostomi</taxon>
        <taxon>Actinopterygii</taxon>
        <taxon>Neopterygii</taxon>
        <taxon>Teleostei</taxon>
        <taxon>Neoteleostei</taxon>
        <taxon>Acanthomorphata</taxon>
        <taxon>Carangaria</taxon>
        <taxon>Pleuronectiformes</taxon>
        <taxon>Pleuronectoidei</taxon>
        <taxon>Pleuronectidae</taxon>
        <taxon>Pleuronectes</taxon>
    </lineage>
</organism>
<reference evidence="2" key="1">
    <citation type="submission" date="2020-03" db="EMBL/GenBank/DDBJ databases">
        <authorList>
            <person name="Weist P."/>
        </authorList>
    </citation>
    <scope>NUCLEOTIDE SEQUENCE</scope>
</reference>
<accession>A0A9N7UAU6</accession>
<evidence type="ECO:0000256" key="1">
    <source>
        <dbReference type="SAM" id="MobiDB-lite"/>
    </source>
</evidence>
<dbReference type="EMBL" id="CADEAL010001035">
    <property type="protein sequence ID" value="CAB1428273.1"/>
    <property type="molecule type" value="Genomic_DNA"/>
</dbReference>
<dbReference type="Proteomes" id="UP001153269">
    <property type="component" value="Unassembled WGS sequence"/>
</dbReference>